<dbReference type="HOGENOM" id="CLU_176213_1_0_11"/>
<dbReference type="PATRIC" id="fig|1324261.3.peg.1029"/>
<dbReference type="Proteomes" id="UP000025947">
    <property type="component" value="Unassembled WGS sequence"/>
</dbReference>
<organism evidence="2 3">
    <name type="scientific">Mycobacterium [tuberculosis] TKK-01-0051</name>
    <dbReference type="NCBI Taxonomy" id="1324261"/>
    <lineage>
        <taxon>Bacteria</taxon>
        <taxon>Bacillati</taxon>
        <taxon>Actinomycetota</taxon>
        <taxon>Actinomycetes</taxon>
        <taxon>Mycobacteriales</taxon>
        <taxon>Mycobacteriaceae</taxon>
        <taxon>Mycobacterium</taxon>
        <taxon>Mycobacterium avium complex (MAC)</taxon>
    </lineage>
</organism>
<name>A0A051UH36_9MYCO</name>
<dbReference type="AlphaFoldDB" id="A0A051UH36"/>
<reference evidence="2 3" key="1">
    <citation type="submission" date="2014-04" db="EMBL/GenBank/DDBJ databases">
        <title>The Genome Sequence of Mycobacterium tuberculosis TKK-01-0051.</title>
        <authorList>
            <consortium name="The Broad Institute Genomics Platform"/>
            <consortium name="The Broad Institute Genome Sequencing Center for Infectious Disease"/>
            <person name="Earl A.M."/>
            <person name="Cohen K."/>
            <person name="Pym A."/>
            <person name="Bishai W."/>
            <person name="Maharaj K."/>
            <person name="Desjardins C."/>
            <person name="Abeel T."/>
            <person name="Young S."/>
            <person name="Zeng Q."/>
            <person name="Gargeya S."/>
            <person name="Abouelleil A."/>
            <person name="Alvarado L."/>
            <person name="Chapman S.B."/>
            <person name="Gainer-Dewar J."/>
            <person name="Goldberg J."/>
            <person name="Griggs A."/>
            <person name="Gujja S."/>
            <person name="Hansen M."/>
            <person name="Howarth C."/>
            <person name="Imamovic A."/>
            <person name="Larimer J."/>
            <person name="Murphy C."/>
            <person name="Naylor J."/>
            <person name="Pearson M."/>
            <person name="Poon T.W."/>
            <person name="Priest M."/>
            <person name="Roberts A."/>
            <person name="Saif S."/>
            <person name="Shea T."/>
            <person name="Sykes S."/>
            <person name="Wortman J."/>
            <person name="Nusbaum C."/>
            <person name="Birren B."/>
        </authorList>
    </citation>
    <scope>NUCLEOTIDE SEQUENCE [LARGE SCALE GENOMIC DNA]</scope>
    <source>
        <strain evidence="2 3">TKK-01-0051</strain>
    </source>
</reference>
<keyword evidence="1" id="KW-0812">Transmembrane</keyword>
<sequence length="99" mass="10583">MSHFSDWFNYQASLKILLFAMLAGAALPGLFALGLRFQAIGAGEVGTDGSSPQKNPMLLAFAWAIFAVVFVVIAFALAYISRDFIAHQTGTAFLGAKPK</sequence>
<feature type="transmembrane region" description="Helical" evidence="1">
    <location>
        <begin position="57"/>
        <end position="80"/>
    </location>
</feature>
<keyword evidence="1" id="KW-0472">Membrane</keyword>
<evidence type="ECO:0000313" key="2">
    <source>
        <dbReference type="EMBL" id="KBZ68462.1"/>
    </source>
</evidence>
<keyword evidence="1" id="KW-1133">Transmembrane helix</keyword>
<evidence type="ECO:0000313" key="3">
    <source>
        <dbReference type="Proteomes" id="UP000025947"/>
    </source>
</evidence>
<dbReference type="RefSeq" id="WP_044483718.1">
    <property type="nucleotide sequence ID" value="NZ_KK328284.1"/>
</dbReference>
<evidence type="ECO:0000256" key="1">
    <source>
        <dbReference type="SAM" id="Phobius"/>
    </source>
</evidence>
<proteinExistence type="predicted"/>
<keyword evidence="3" id="KW-1185">Reference proteome</keyword>
<accession>A0A051UH36</accession>
<gene>
    <name evidence="2" type="ORF">K875_01012</name>
</gene>
<feature type="transmembrane region" description="Helical" evidence="1">
    <location>
        <begin position="12"/>
        <end position="37"/>
    </location>
</feature>
<dbReference type="EMBL" id="JLXW01000002">
    <property type="protein sequence ID" value="KBZ68462.1"/>
    <property type="molecule type" value="Genomic_DNA"/>
</dbReference>
<protein>
    <recommendedName>
        <fullName evidence="4">Transmembrane protein</fullName>
    </recommendedName>
</protein>
<evidence type="ECO:0008006" key="4">
    <source>
        <dbReference type="Google" id="ProtNLM"/>
    </source>
</evidence>
<comment type="caution">
    <text evidence="2">The sequence shown here is derived from an EMBL/GenBank/DDBJ whole genome shotgun (WGS) entry which is preliminary data.</text>
</comment>